<dbReference type="EMBL" id="SOHK01000012">
    <property type="protein sequence ID" value="TFD66371.1"/>
    <property type="molecule type" value="Genomic_DNA"/>
</dbReference>
<evidence type="ECO:0000313" key="3">
    <source>
        <dbReference type="Proteomes" id="UP000298154"/>
    </source>
</evidence>
<evidence type="ECO:0000313" key="2">
    <source>
        <dbReference type="EMBL" id="TFD66371.1"/>
    </source>
</evidence>
<dbReference type="InterPro" id="IPR024072">
    <property type="entry name" value="DHFR-like_dom_sf"/>
</dbReference>
<dbReference type="OrthoDB" id="7342392at2"/>
<dbReference type="AlphaFoldDB" id="A0A4R9AMX0"/>
<protein>
    <submittedName>
        <fullName evidence="2">Dihydrofolate reductase</fullName>
    </submittedName>
</protein>
<reference evidence="2 3" key="1">
    <citation type="submission" date="2019-03" db="EMBL/GenBank/DDBJ databases">
        <title>Genomics of glacier-inhabiting Cryobacterium strains.</title>
        <authorList>
            <person name="Liu Q."/>
            <person name="Xin Y.-H."/>
        </authorList>
    </citation>
    <scope>NUCLEOTIDE SEQUENCE [LARGE SCALE GENOMIC DNA]</scope>
    <source>
        <strain evidence="2 3">Sr36</strain>
    </source>
</reference>
<accession>A0A4R9AMX0</accession>
<dbReference type="SUPFAM" id="SSF53597">
    <property type="entry name" value="Dihydrofolate reductase-like"/>
    <property type="match status" value="1"/>
</dbReference>
<sequence>MRTLSAGLFMSLDGVVEAPNLWQFDSFDDELGQQMEEMMGRIDTAILGRIGYQEWSEYWPKAADDDPFGGFINPIQKFVASRTLAADLQWQNSTLIVGDLATFLVELKNTEGGEIAVFSSISLVRQLLFAGVLDVLTVMIHPVIAGVGRHLFEPTDPTTRLELVDSTITSNGNAVLSYRLRSV</sequence>
<dbReference type="Proteomes" id="UP000298154">
    <property type="component" value="Unassembled WGS sequence"/>
</dbReference>
<keyword evidence="3" id="KW-1185">Reference proteome</keyword>
<organism evidence="2 3">
    <name type="scientific">Cryobacterium ruanii</name>
    <dbReference type="NCBI Taxonomy" id="1259197"/>
    <lineage>
        <taxon>Bacteria</taxon>
        <taxon>Bacillati</taxon>
        <taxon>Actinomycetota</taxon>
        <taxon>Actinomycetes</taxon>
        <taxon>Micrococcales</taxon>
        <taxon>Microbacteriaceae</taxon>
        <taxon>Cryobacterium</taxon>
    </lineage>
</organism>
<comment type="caution">
    <text evidence="2">The sequence shown here is derived from an EMBL/GenBank/DDBJ whole genome shotgun (WGS) entry which is preliminary data.</text>
</comment>
<dbReference type="GO" id="GO:0008703">
    <property type="term" value="F:5-amino-6-(5-phosphoribosylamino)uracil reductase activity"/>
    <property type="evidence" value="ECO:0007669"/>
    <property type="project" value="InterPro"/>
</dbReference>
<feature type="domain" description="Bacterial bifunctional deaminase-reductase C-terminal" evidence="1">
    <location>
        <begin position="5"/>
        <end position="173"/>
    </location>
</feature>
<dbReference type="GO" id="GO:0009231">
    <property type="term" value="P:riboflavin biosynthetic process"/>
    <property type="evidence" value="ECO:0007669"/>
    <property type="project" value="InterPro"/>
</dbReference>
<evidence type="ECO:0000259" key="1">
    <source>
        <dbReference type="Pfam" id="PF01872"/>
    </source>
</evidence>
<proteinExistence type="predicted"/>
<name>A0A4R9AMX0_9MICO</name>
<dbReference type="Pfam" id="PF01872">
    <property type="entry name" value="RibD_C"/>
    <property type="match status" value="1"/>
</dbReference>
<dbReference type="RefSeq" id="WP_134555505.1">
    <property type="nucleotide sequence ID" value="NZ_SOHK01000012.1"/>
</dbReference>
<gene>
    <name evidence="2" type="ORF">E3T47_07710</name>
</gene>
<dbReference type="Gene3D" id="3.40.430.10">
    <property type="entry name" value="Dihydrofolate Reductase, subunit A"/>
    <property type="match status" value="1"/>
</dbReference>
<dbReference type="InterPro" id="IPR002734">
    <property type="entry name" value="RibDG_C"/>
</dbReference>